<dbReference type="PANTHER" id="PTHR11559">
    <property type="entry name" value="CARBOXYLESTERASE"/>
    <property type="match status" value="1"/>
</dbReference>
<dbReference type="Gene3D" id="3.40.50.1820">
    <property type="entry name" value="alpha/beta hydrolase"/>
    <property type="match status" value="1"/>
</dbReference>
<keyword evidence="6" id="KW-1185">Reference proteome</keyword>
<accession>A0A2A9NIK3</accession>
<evidence type="ECO:0000256" key="3">
    <source>
        <dbReference type="RuleBase" id="RU361235"/>
    </source>
</evidence>
<dbReference type="Proteomes" id="UP000242287">
    <property type="component" value="Unassembled WGS sequence"/>
</dbReference>
<dbReference type="EMBL" id="KZ301996">
    <property type="protein sequence ID" value="PFH50825.1"/>
    <property type="molecule type" value="Genomic_DNA"/>
</dbReference>
<gene>
    <name evidence="5" type="ORF">AMATHDRAFT_60267</name>
</gene>
<dbReference type="SUPFAM" id="SSF53474">
    <property type="entry name" value="alpha/beta-Hydrolases"/>
    <property type="match status" value="1"/>
</dbReference>
<organism evidence="5 6">
    <name type="scientific">Amanita thiersii Skay4041</name>
    <dbReference type="NCBI Taxonomy" id="703135"/>
    <lineage>
        <taxon>Eukaryota</taxon>
        <taxon>Fungi</taxon>
        <taxon>Dikarya</taxon>
        <taxon>Basidiomycota</taxon>
        <taxon>Agaricomycotina</taxon>
        <taxon>Agaricomycetes</taxon>
        <taxon>Agaricomycetidae</taxon>
        <taxon>Agaricales</taxon>
        <taxon>Pluteineae</taxon>
        <taxon>Amanitaceae</taxon>
        <taxon>Amanita</taxon>
    </lineage>
</organism>
<feature type="domain" description="Carboxylesterase type B" evidence="4">
    <location>
        <begin position="43"/>
        <end position="554"/>
    </location>
</feature>
<evidence type="ECO:0000256" key="1">
    <source>
        <dbReference type="ARBA" id="ARBA00005964"/>
    </source>
</evidence>
<sequence length="572" mass="62338">MSYFSYKVRNVKKPPLAFSLAKLNMLLGKFFGLALLSAVWAESPKVKIGETTLIGRDVTLRHQDFFGAIPYAQPPTGELRLKRPVLKTTLDVDQFDARNFGLACPQPGLQPDLMSEDCLTINIFRPSGLPSTARLPVLFWTYGGGFQIGSSSLYNGSAIVAHSVARGTPLIYVNFNYRLGPLGFPQGKEADGRGALNLAIRDQVAALEWVQVNIGHFGGDRTKVTVFGQSAGSIMTSVLFLGDKLEKLARAAIFESGHAASALTYHADRREVDWQNFVHAVPSCSSFATSTDTFSCLQTAGSAEIIQGLLTAISEAPEVFGFDPTLDGLDGLYPDLPSILVGKGQFARIPFIAGTVLDEGTLFTPRDIASEDTFRSLLTANFSPPIVSPQSLGGALDTLFQLYPNIPALGSPFNTGNETFGLSSVFKQASAMTGDVSFLSQRRFWSEAGSRAGVKNFAYLFTEPDPTAPPEVGVGHAFEIPYVYGVVQNPSKSAARLSAIMIDYWVSFATSLDPNDGRGFPRPRWPQYTPNNRVLMQLNGANLTVIPDNFREKQTSFINSSPLTWHHRRFHV</sequence>
<comment type="similarity">
    <text evidence="1 3">Belongs to the type-B carboxylesterase/lipase family.</text>
</comment>
<evidence type="ECO:0000259" key="4">
    <source>
        <dbReference type="Pfam" id="PF00135"/>
    </source>
</evidence>
<dbReference type="GO" id="GO:0016787">
    <property type="term" value="F:hydrolase activity"/>
    <property type="evidence" value="ECO:0007669"/>
    <property type="project" value="UniProtKB-KW"/>
</dbReference>
<dbReference type="AlphaFoldDB" id="A0A2A9NIK3"/>
<keyword evidence="2 3" id="KW-0378">Hydrolase</keyword>
<dbReference type="PROSITE" id="PS00941">
    <property type="entry name" value="CARBOXYLESTERASE_B_2"/>
    <property type="match status" value="1"/>
</dbReference>
<dbReference type="InterPro" id="IPR002018">
    <property type="entry name" value="CarbesteraseB"/>
</dbReference>
<reference evidence="5 6" key="1">
    <citation type="submission" date="2014-02" db="EMBL/GenBank/DDBJ databases">
        <title>Transposable element dynamics among asymbiotic and ectomycorrhizal Amanita fungi.</title>
        <authorList>
            <consortium name="DOE Joint Genome Institute"/>
            <person name="Hess J."/>
            <person name="Skrede I."/>
            <person name="Wolfe B."/>
            <person name="LaButti K."/>
            <person name="Ohm R.A."/>
            <person name="Grigoriev I.V."/>
            <person name="Pringle A."/>
        </authorList>
    </citation>
    <scope>NUCLEOTIDE SEQUENCE [LARGE SCALE GENOMIC DNA]</scope>
    <source>
        <strain evidence="5 6">SKay4041</strain>
    </source>
</reference>
<dbReference type="InterPro" id="IPR029058">
    <property type="entry name" value="AB_hydrolase_fold"/>
</dbReference>
<dbReference type="PROSITE" id="PS00122">
    <property type="entry name" value="CARBOXYLESTERASE_B_1"/>
    <property type="match status" value="1"/>
</dbReference>
<proteinExistence type="inferred from homology"/>
<dbReference type="EC" id="3.1.1.-" evidence="3"/>
<evidence type="ECO:0000313" key="6">
    <source>
        <dbReference type="Proteomes" id="UP000242287"/>
    </source>
</evidence>
<dbReference type="InterPro" id="IPR050309">
    <property type="entry name" value="Type-B_Carboxylest/Lipase"/>
</dbReference>
<evidence type="ECO:0000313" key="5">
    <source>
        <dbReference type="EMBL" id="PFH50825.1"/>
    </source>
</evidence>
<dbReference type="InterPro" id="IPR019826">
    <property type="entry name" value="Carboxylesterase_B_AS"/>
</dbReference>
<dbReference type="OrthoDB" id="408631at2759"/>
<dbReference type="InterPro" id="IPR019819">
    <property type="entry name" value="Carboxylesterase_B_CS"/>
</dbReference>
<name>A0A2A9NIK3_9AGAR</name>
<dbReference type="STRING" id="703135.A0A2A9NIK3"/>
<dbReference type="Pfam" id="PF00135">
    <property type="entry name" value="COesterase"/>
    <property type="match status" value="1"/>
</dbReference>
<evidence type="ECO:0000256" key="2">
    <source>
        <dbReference type="ARBA" id="ARBA00022801"/>
    </source>
</evidence>
<protein>
    <recommendedName>
        <fullName evidence="3">Carboxylic ester hydrolase</fullName>
        <ecNumber evidence="3">3.1.1.-</ecNumber>
    </recommendedName>
</protein>